<dbReference type="GO" id="GO:0006152">
    <property type="term" value="P:purine nucleoside catabolic process"/>
    <property type="evidence" value="ECO:0007669"/>
    <property type="project" value="TreeGrafter"/>
</dbReference>
<name>A0A3R6AGF2_9FIRM</name>
<dbReference type="Pfam" id="PF01048">
    <property type="entry name" value="PNP_UDP_1"/>
    <property type="match status" value="1"/>
</dbReference>
<feature type="domain" description="Nucleoside phosphorylase" evidence="4">
    <location>
        <begin position="41"/>
        <end position="221"/>
    </location>
</feature>
<evidence type="ECO:0000256" key="1">
    <source>
        <dbReference type="ARBA" id="ARBA00011888"/>
    </source>
</evidence>
<dbReference type="InterPro" id="IPR035994">
    <property type="entry name" value="Nucleoside_phosphorylase_sf"/>
</dbReference>
<proteinExistence type="predicted"/>
<dbReference type="InterPro" id="IPR000845">
    <property type="entry name" value="Nucleoside_phosphorylase_d"/>
</dbReference>
<dbReference type="GO" id="GO:0004731">
    <property type="term" value="F:purine-nucleoside phosphorylase activity"/>
    <property type="evidence" value="ECO:0007669"/>
    <property type="project" value="TreeGrafter"/>
</dbReference>
<dbReference type="EMBL" id="QSFX01000017">
    <property type="protein sequence ID" value="RHA87899.1"/>
    <property type="molecule type" value="Genomic_DNA"/>
</dbReference>
<dbReference type="PANTHER" id="PTHR43691:SF11">
    <property type="entry name" value="FI09636P-RELATED"/>
    <property type="match status" value="1"/>
</dbReference>
<evidence type="ECO:0000313" key="8">
    <source>
        <dbReference type="Proteomes" id="UP000285820"/>
    </source>
</evidence>
<dbReference type="GO" id="GO:0004850">
    <property type="term" value="F:uridine phosphorylase activity"/>
    <property type="evidence" value="ECO:0007669"/>
    <property type="project" value="UniProtKB-EC"/>
</dbReference>
<dbReference type="SUPFAM" id="SSF53167">
    <property type="entry name" value="Purine and uridine phosphorylases"/>
    <property type="match status" value="1"/>
</dbReference>
<dbReference type="EMBL" id="QRUN01000017">
    <property type="protein sequence ID" value="RGR66992.1"/>
    <property type="molecule type" value="Genomic_DNA"/>
</dbReference>
<comment type="caution">
    <text evidence="5">The sequence shown here is derived from an EMBL/GenBank/DDBJ whole genome shotgun (WGS) entry which is preliminary data.</text>
</comment>
<evidence type="ECO:0000259" key="4">
    <source>
        <dbReference type="Pfam" id="PF01048"/>
    </source>
</evidence>
<comment type="catalytic activity">
    <reaction evidence="3">
        <text>uridine + phosphate = alpha-D-ribose 1-phosphate + uracil</text>
        <dbReference type="Rhea" id="RHEA:24388"/>
        <dbReference type="ChEBI" id="CHEBI:16704"/>
        <dbReference type="ChEBI" id="CHEBI:17568"/>
        <dbReference type="ChEBI" id="CHEBI:43474"/>
        <dbReference type="ChEBI" id="CHEBI:57720"/>
        <dbReference type="EC" id="2.4.2.3"/>
    </reaction>
</comment>
<dbReference type="EC" id="2.4.2.3" evidence="1"/>
<dbReference type="RefSeq" id="WP_118126579.1">
    <property type="nucleotide sequence ID" value="NZ_CABJFX010000017.1"/>
</dbReference>
<protein>
    <recommendedName>
        <fullName evidence="2">Uridine phosphorylase</fullName>
        <ecNumber evidence="1">2.4.2.3</ecNumber>
    </recommendedName>
</protein>
<dbReference type="Gene3D" id="3.40.50.1580">
    <property type="entry name" value="Nucleoside phosphorylase domain"/>
    <property type="match status" value="1"/>
</dbReference>
<dbReference type="Proteomes" id="UP000285820">
    <property type="component" value="Unassembled WGS sequence"/>
</dbReference>
<dbReference type="PANTHER" id="PTHR43691">
    <property type="entry name" value="URIDINE PHOSPHORYLASE"/>
    <property type="match status" value="1"/>
</dbReference>
<evidence type="ECO:0000313" key="6">
    <source>
        <dbReference type="EMBL" id="RHA87899.1"/>
    </source>
</evidence>
<dbReference type="GO" id="GO:0005829">
    <property type="term" value="C:cytosol"/>
    <property type="evidence" value="ECO:0007669"/>
    <property type="project" value="TreeGrafter"/>
</dbReference>
<reference evidence="7 8" key="1">
    <citation type="submission" date="2018-08" db="EMBL/GenBank/DDBJ databases">
        <title>A genome reference for cultivated species of the human gut microbiota.</title>
        <authorList>
            <person name="Zou Y."/>
            <person name="Xue W."/>
            <person name="Luo G."/>
        </authorList>
    </citation>
    <scope>NUCLEOTIDE SEQUENCE [LARGE SCALE GENOMIC DNA]</scope>
    <source>
        <strain evidence="5 8">AF24-4</strain>
        <strain evidence="6 7">AM42-1AC</strain>
    </source>
</reference>
<dbReference type="AlphaFoldDB" id="A0A3R6AGF2"/>
<organism evidence="5 8">
    <name type="scientific">Roseburia inulinivorans</name>
    <dbReference type="NCBI Taxonomy" id="360807"/>
    <lineage>
        <taxon>Bacteria</taxon>
        <taxon>Bacillati</taxon>
        <taxon>Bacillota</taxon>
        <taxon>Clostridia</taxon>
        <taxon>Lachnospirales</taxon>
        <taxon>Lachnospiraceae</taxon>
        <taxon>Roseburia</taxon>
    </lineage>
</organism>
<gene>
    <name evidence="6" type="ORF">DW914_10275</name>
    <name evidence="5" type="ORF">DWY29_11595</name>
</gene>
<sequence>MLLEEFDANKTAIINPDMCVEKIENFPEVTISCFSEKLFNEVLKFFRAKEIASVHSASGLNPIYEVTYKGKRFAMFKSMVGEPLCVGQYEEIIAMGSKRLILLGNCGVLDKRIEDCGIIIPIKAVRDEGTSYHYAKPCDTIDVNHKYRDEFKKVLKEFGYPYVEGITWTTDACYRETRDKVNKRKEMGAVCVEMECAGMQALCDFRGTEFFQFFYAGDNLDHSSWEPRSLSGSARLDDKSKIMLLAFELGLKILEKL</sequence>
<evidence type="ECO:0000256" key="2">
    <source>
        <dbReference type="ARBA" id="ARBA00021980"/>
    </source>
</evidence>
<evidence type="ECO:0000313" key="5">
    <source>
        <dbReference type="EMBL" id="RGR66992.1"/>
    </source>
</evidence>
<evidence type="ECO:0000313" key="7">
    <source>
        <dbReference type="Proteomes" id="UP000283492"/>
    </source>
</evidence>
<dbReference type="CDD" id="cd09007">
    <property type="entry name" value="NP-I_spr0068"/>
    <property type="match status" value="1"/>
</dbReference>
<accession>A0A3R6AGF2</accession>
<evidence type="ECO:0000256" key="3">
    <source>
        <dbReference type="ARBA" id="ARBA00048447"/>
    </source>
</evidence>
<dbReference type="Proteomes" id="UP000283492">
    <property type="component" value="Unassembled WGS sequence"/>
</dbReference>